<reference evidence="5" key="1">
    <citation type="submission" date="2021-03" db="EMBL/GenBank/DDBJ databases">
        <title>Draft genome sequence of rust myrtle Austropuccinia psidii MF-1, a brazilian biotype.</title>
        <authorList>
            <person name="Quecine M.C."/>
            <person name="Pachon D.M.R."/>
            <person name="Bonatelli M.L."/>
            <person name="Correr F.H."/>
            <person name="Franceschini L.M."/>
            <person name="Leite T.F."/>
            <person name="Margarido G.R.A."/>
            <person name="Almeida C.A."/>
            <person name="Ferrarezi J.A."/>
            <person name="Labate C.A."/>
        </authorList>
    </citation>
    <scope>NUCLEOTIDE SEQUENCE</scope>
    <source>
        <strain evidence="5">MF-1</strain>
    </source>
</reference>
<organism evidence="5 6">
    <name type="scientific">Austropuccinia psidii MF-1</name>
    <dbReference type="NCBI Taxonomy" id="1389203"/>
    <lineage>
        <taxon>Eukaryota</taxon>
        <taxon>Fungi</taxon>
        <taxon>Dikarya</taxon>
        <taxon>Basidiomycota</taxon>
        <taxon>Pucciniomycotina</taxon>
        <taxon>Pucciniomycetes</taxon>
        <taxon>Pucciniales</taxon>
        <taxon>Sphaerophragmiaceae</taxon>
        <taxon>Austropuccinia</taxon>
    </lineage>
</organism>
<accession>A0A9Q3CZ96</accession>
<feature type="compositionally biased region" description="Polar residues" evidence="4">
    <location>
        <begin position="85"/>
        <end position="99"/>
    </location>
</feature>
<comment type="subcellular location">
    <subcellularLocation>
        <location evidence="1">Nucleus</location>
    </subcellularLocation>
</comment>
<feature type="compositionally biased region" description="Basic residues" evidence="4">
    <location>
        <begin position="1"/>
        <end position="10"/>
    </location>
</feature>
<dbReference type="Proteomes" id="UP000765509">
    <property type="component" value="Unassembled WGS sequence"/>
</dbReference>
<dbReference type="InterPro" id="IPR014612">
    <property type="entry name" value="Pop7/Rpp20"/>
</dbReference>
<dbReference type="GO" id="GO:0003676">
    <property type="term" value="F:nucleic acid binding"/>
    <property type="evidence" value="ECO:0007669"/>
    <property type="project" value="InterPro"/>
</dbReference>
<dbReference type="GO" id="GO:0001682">
    <property type="term" value="P:tRNA 5'-leader removal"/>
    <property type="evidence" value="ECO:0007669"/>
    <property type="project" value="InterPro"/>
</dbReference>
<evidence type="ECO:0000256" key="4">
    <source>
        <dbReference type="SAM" id="MobiDB-lite"/>
    </source>
</evidence>
<evidence type="ECO:0000256" key="2">
    <source>
        <dbReference type="ARBA" id="ARBA00022694"/>
    </source>
</evidence>
<dbReference type="GO" id="GO:0000172">
    <property type="term" value="C:ribonuclease MRP complex"/>
    <property type="evidence" value="ECO:0007669"/>
    <property type="project" value="InterPro"/>
</dbReference>
<keyword evidence="6" id="KW-1185">Reference proteome</keyword>
<dbReference type="Gene3D" id="3.30.110.20">
    <property type="entry name" value="Alba-like domain"/>
    <property type="match status" value="1"/>
</dbReference>
<feature type="region of interest" description="Disordered" evidence="4">
    <location>
        <begin position="83"/>
        <end position="113"/>
    </location>
</feature>
<feature type="compositionally biased region" description="Basic and acidic residues" evidence="4">
    <location>
        <begin position="11"/>
        <end position="22"/>
    </location>
</feature>
<feature type="region of interest" description="Disordered" evidence="4">
    <location>
        <begin position="1"/>
        <end position="63"/>
    </location>
</feature>
<keyword evidence="3" id="KW-0539">Nucleus</keyword>
<gene>
    <name evidence="5" type="ORF">O181_033694</name>
</gene>
<dbReference type="InterPro" id="IPR036882">
    <property type="entry name" value="Alba-like_dom_sf"/>
</dbReference>
<protein>
    <submittedName>
        <fullName evidence="5">Uncharacterized protein</fullName>
    </submittedName>
</protein>
<evidence type="ECO:0000313" key="5">
    <source>
        <dbReference type="EMBL" id="MBW0493979.1"/>
    </source>
</evidence>
<evidence type="ECO:0000313" key="6">
    <source>
        <dbReference type="Proteomes" id="UP000765509"/>
    </source>
</evidence>
<dbReference type="AlphaFoldDB" id="A0A9Q3CZ96"/>
<name>A0A9Q3CZ96_9BASI</name>
<evidence type="ECO:0000256" key="3">
    <source>
        <dbReference type="ARBA" id="ARBA00023242"/>
    </source>
</evidence>
<sequence>MSTPHSKRRNRNLETKSLEYHDPQGQYLIPSQQPSSATIESDSGPSNVQHQPKGQLEDGETGDTFLGLADTVDQLIAAIDLPRSTAPSATSNPNPTLCTTHEREQKGRRRRGKVTKLGELVTNPIIKRARASKTTISGHRQAGFPSSRINPNANLPPLVLAVSRRTNFSVYLKKALAYLRAQKVGELRLMATGCAISMCLSLAMAIEANLQPQEPCKLIKTIKTGTVVVADEITPDNNGTEDNDLIYQTRNQASIDILLSIHFPPELEKFTSKLFPSLSTNHN</sequence>
<comment type="caution">
    <text evidence="5">The sequence shown here is derived from an EMBL/GenBank/DDBJ whole genome shotgun (WGS) entry which is preliminary data.</text>
</comment>
<dbReference type="Pfam" id="PF12328">
    <property type="entry name" value="Rpp20"/>
    <property type="match status" value="1"/>
</dbReference>
<keyword evidence="2" id="KW-0819">tRNA processing</keyword>
<dbReference type="GO" id="GO:0005655">
    <property type="term" value="C:nucleolar ribonuclease P complex"/>
    <property type="evidence" value="ECO:0007669"/>
    <property type="project" value="InterPro"/>
</dbReference>
<feature type="compositionally biased region" description="Polar residues" evidence="4">
    <location>
        <begin position="29"/>
        <end position="52"/>
    </location>
</feature>
<dbReference type="OrthoDB" id="416729at2759"/>
<dbReference type="EMBL" id="AVOT02012339">
    <property type="protein sequence ID" value="MBW0493979.1"/>
    <property type="molecule type" value="Genomic_DNA"/>
</dbReference>
<dbReference type="SUPFAM" id="SSF82704">
    <property type="entry name" value="AlbA-like"/>
    <property type="match status" value="1"/>
</dbReference>
<proteinExistence type="predicted"/>
<evidence type="ECO:0000256" key="1">
    <source>
        <dbReference type="ARBA" id="ARBA00004123"/>
    </source>
</evidence>